<dbReference type="SMART" id="SM00530">
    <property type="entry name" value="HTH_XRE"/>
    <property type="match status" value="1"/>
</dbReference>
<dbReference type="PROSITE" id="PS50943">
    <property type="entry name" value="HTH_CROC1"/>
    <property type="match status" value="1"/>
</dbReference>
<dbReference type="Gene3D" id="1.10.260.40">
    <property type="entry name" value="lambda repressor-like DNA-binding domains"/>
    <property type="match status" value="1"/>
</dbReference>
<reference evidence="2 5" key="2">
    <citation type="submission" date="2020-08" db="EMBL/GenBank/DDBJ databases">
        <title>Genomic Encyclopedia of Type Strains, Phase III (KMG-III): the genomes of soil and plant-associated and newly described type strains.</title>
        <authorList>
            <person name="Whitman W."/>
        </authorList>
    </citation>
    <scope>NUCLEOTIDE SEQUENCE [LARGE SCALE GENOMIC DNA]</scope>
    <source>
        <strain evidence="2 5">CECT 4113</strain>
    </source>
</reference>
<protein>
    <submittedName>
        <fullName evidence="2">Transcriptional regulator with XRE-family HTH domain</fullName>
    </submittedName>
    <submittedName>
        <fullName evidence="3">XRE family transcriptional regulator</fullName>
    </submittedName>
</protein>
<dbReference type="AlphaFoldDB" id="A0A427MXE0"/>
<evidence type="ECO:0000313" key="2">
    <source>
        <dbReference type="EMBL" id="MBB3135967.1"/>
    </source>
</evidence>
<evidence type="ECO:0000313" key="5">
    <source>
        <dbReference type="Proteomes" id="UP000518315"/>
    </source>
</evidence>
<feature type="domain" description="HTH cro/C1-type" evidence="1">
    <location>
        <begin position="49"/>
        <end position="103"/>
    </location>
</feature>
<evidence type="ECO:0000259" key="1">
    <source>
        <dbReference type="PROSITE" id="PS50943"/>
    </source>
</evidence>
<evidence type="ECO:0000313" key="4">
    <source>
        <dbReference type="Proteomes" id="UP000277279"/>
    </source>
</evidence>
<dbReference type="GO" id="GO:0003677">
    <property type="term" value="F:DNA binding"/>
    <property type="evidence" value="ECO:0007669"/>
    <property type="project" value="InterPro"/>
</dbReference>
<dbReference type="RefSeq" id="WP_125846496.1">
    <property type="nucleotide sequence ID" value="NZ_JACHXH010000012.1"/>
</dbReference>
<gene>
    <name evidence="3" type="ORF">EFD55_18625</name>
    <name evidence="2" type="ORF">FHS26_003714</name>
</gene>
<dbReference type="Proteomes" id="UP000518315">
    <property type="component" value="Unassembled WGS sequence"/>
</dbReference>
<dbReference type="EMBL" id="JACHXH010000012">
    <property type="protein sequence ID" value="MBB3135967.1"/>
    <property type="molecule type" value="Genomic_DNA"/>
</dbReference>
<keyword evidence="5" id="KW-1185">Reference proteome</keyword>
<dbReference type="OrthoDB" id="5522295at2"/>
<comment type="caution">
    <text evidence="3">The sequence shown here is derived from an EMBL/GenBank/DDBJ whole genome shotgun (WGS) entry which is preliminary data.</text>
</comment>
<dbReference type="SUPFAM" id="SSF47413">
    <property type="entry name" value="lambda repressor-like DNA-binding domains"/>
    <property type="match status" value="1"/>
</dbReference>
<dbReference type="Pfam" id="PF01381">
    <property type="entry name" value="HTH_3"/>
    <property type="match status" value="1"/>
</dbReference>
<dbReference type="CDD" id="cd00093">
    <property type="entry name" value="HTH_XRE"/>
    <property type="match status" value="1"/>
</dbReference>
<dbReference type="InterPro" id="IPR010982">
    <property type="entry name" value="Lambda_DNA-bd_dom_sf"/>
</dbReference>
<dbReference type="InterPro" id="IPR001387">
    <property type="entry name" value="Cro/C1-type_HTH"/>
</dbReference>
<sequence>MTTKFDKYVEDKGLVETADPEIDKPIYRCPGFEGSPKLGELDRRISEALRDARDNTGLTRAEVAPFLGLHEQVYGRYERNETKMHVTRLIHLSEVLDFSPIDFIMKAAPYRFGKTPAEADKRRKLINVVESLPSDAVESLLALVEAMSKLRPDGE</sequence>
<organism evidence="3 4">
    <name type="scientific">Rhizobium pisi</name>
    <dbReference type="NCBI Taxonomy" id="574561"/>
    <lineage>
        <taxon>Bacteria</taxon>
        <taxon>Pseudomonadati</taxon>
        <taxon>Pseudomonadota</taxon>
        <taxon>Alphaproteobacteria</taxon>
        <taxon>Hyphomicrobiales</taxon>
        <taxon>Rhizobiaceae</taxon>
        <taxon>Rhizobium/Agrobacterium group</taxon>
        <taxon>Rhizobium</taxon>
    </lineage>
</organism>
<accession>A0A427MXE0</accession>
<evidence type="ECO:0000313" key="3">
    <source>
        <dbReference type="EMBL" id="RSB75829.1"/>
    </source>
</evidence>
<dbReference type="EMBL" id="RJJT01000012">
    <property type="protein sequence ID" value="RSB75829.1"/>
    <property type="molecule type" value="Genomic_DNA"/>
</dbReference>
<reference evidence="3 4" key="1">
    <citation type="submission" date="2018-11" db="EMBL/GenBank/DDBJ databases">
        <authorList>
            <person name="Huo Y."/>
        </authorList>
    </citation>
    <scope>NUCLEOTIDE SEQUENCE [LARGE SCALE GENOMIC DNA]</scope>
    <source>
        <strain evidence="3 4">DSM 30132</strain>
    </source>
</reference>
<proteinExistence type="predicted"/>
<dbReference type="Proteomes" id="UP000277279">
    <property type="component" value="Unassembled WGS sequence"/>
</dbReference>
<name>A0A427MXE0_9HYPH</name>